<evidence type="ECO:0000313" key="10">
    <source>
        <dbReference type="EMBL" id="BAZ02036.1"/>
    </source>
</evidence>
<evidence type="ECO:0000313" key="11">
    <source>
        <dbReference type="Proteomes" id="UP000218785"/>
    </source>
</evidence>
<dbReference type="PROSITE" id="PS50885">
    <property type="entry name" value="HAMP"/>
    <property type="match status" value="1"/>
</dbReference>
<dbReference type="InterPro" id="IPR003660">
    <property type="entry name" value="HAMP_dom"/>
</dbReference>
<evidence type="ECO:0000256" key="4">
    <source>
        <dbReference type="SAM" id="Coils"/>
    </source>
</evidence>
<dbReference type="GO" id="GO:0016020">
    <property type="term" value="C:membrane"/>
    <property type="evidence" value="ECO:0007669"/>
    <property type="project" value="InterPro"/>
</dbReference>
<evidence type="ECO:0000259" key="7">
    <source>
        <dbReference type="PROSITE" id="PS50046"/>
    </source>
</evidence>
<dbReference type="PANTHER" id="PTHR32089">
    <property type="entry name" value="METHYL-ACCEPTING CHEMOTAXIS PROTEIN MCPB"/>
    <property type="match status" value="1"/>
</dbReference>
<evidence type="ECO:0000256" key="6">
    <source>
        <dbReference type="SAM" id="Phobius"/>
    </source>
</evidence>
<comment type="similarity">
    <text evidence="2">Belongs to the methyl-accepting chemotaxis (MCP) protein family.</text>
</comment>
<reference evidence="10 11" key="1">
    <citation type="submission" date="2017-06" db="EMBL/GenBank/DDBJ databases">
        <title>Genome sequencing of cyanobaciteial culture collection at National Institute for Environmental Studies (NIES).</title>
        <authorList>
            <person name="Hirose Y."/>
            <person name="Shimura Y."/>
            <person name="Fujisawa T."/>
            <person name="Nakamura Y."/>
            <person name="Kawachi M."/>
        </authorList>
    </citation>
    <scope>NUCLEOTIDE SEQUENCE [LARGE SCALE GENOMIC DNA]</scope>
    <source>
        <strain evidence="10 11">NIES-37</strain>
    </source>
</reference>
<gene>
    <name evidence="10" type="ORF">NIES37_60440</name>
</gene>
<keyword evidence="6" id="KW-1133">Transmembrane helix</keyword>
<dbReference type="SMART" id="SM00283">
    <property type="entry name" value="MA"/>
    <property type="match status" value="1"/>
</dbReference>
<dbReference type="GO" id="GO:0007165">
    <property type="term" value="P:signal transduction"/>
    <property type="evidence" value="ECO:0007669"/>
    <property type="project" value="UniProtKB-KW"/>
</dbReference>
<proteinExistence type="inferred from homology"/>
<evidence type="ECO:0000256" key="1">
    <source>
        <dbReference type="ARBA" id="ARBA00023224"/>
    </source>
</evidence>
<dbReference type="SUPFAM" id="SSF55781">
    <property type="entry name" value="GAF domain-like"/>
    <property type="match status" value="1"/>
</dbReference>
<dbReference type="InterPro" id="IPR004089">
    <property type="entry name" value="MCPsignal_dom"/>
</dbReference>
<dbReference type="Gene3D" id="3.30.450.40">
    <property type="match status" value="2"/>
</dbReference>
<dbReference type="KEGG" id="ttq:NIES37_60440"/>
<keyword evidence="4" id="KW-0175">Coiled coil</keyword>
<dbReference type="InterPro" id="IPR016132">
    <property type="entry name" value="Phyto_chromo_attachment"/>
</dbReference>
<evidence type="ECO:0000256" key="2">
    <source>
        <dbReference type="ARBA" id="ARBA00029447"/>
    </source>
</evidence>
<keyword evidence="6" id="KW-0472">Membrane</keyword>
<feature type="domain" description="Methyl-accepting transducer" evidence="8">
    <location>
        <begin position="716"/>
        <end position="952"/>
    </location>
</feature>
<dbReference type="PROSITE" id="PS50046">
    <property type="entry name" value="PHYTOCHROME_2"/>
    <property type="match status" value="1"/>
</dbReference>
<dbReference type="SMART" id="SM00304">
    <property type="entry name" value="HAMP"/>
    <property type="match status" value="2"/>
</dbReference>
<dbReference type="InterPro" id="IPR029016">
    <property type="entry name" value="GAF-like_dom_sf"/>
</dbReference>
<dbReference type="Pfam" id="PF00672">
    <property type="entry name" value="HAMP"/>
    <property type="match status" value="1"/>
</dbReference>
<feature type="domain" description="Phytochrome chromophore attachment site" evidence="7">
    <location>
        <begin position="491"/>
        <end position="627"/>
    </location>
</feature>
<evidence type="ECO:0000259" key="8">
    <source>
        <dbReference type="PROSITE" id="PS50111"/>
    </source>
</evidence>
<dbReference type="InterPro" id="IPR003018">
    <property type="entry name" value="GAF"/>
</dbReference>
<dbReference type="CDD" id="cd11386">
    <property type="entry name" value="MCP_signal"/>
    <property type="match status" value="1"/>
</dbReference>
<dbReference type="SMART" id="SM00065">
    <property type="entry name" value="GAF"/>
    <property type="match status" value="1"/>
</dbReference>
<keyword evidence="11" id="KW-1185">Reference proteome</keyword>
<protein>
    <submittedName>
        <fullName evidence="10">Methyl-accepting chemotaxis protein</fullName>
    </submittedName>
</protein>
<organism evidence="10 11">
    <name type="scientific">Tolypothrix tenuis PCC 7101</name>
    <dbReference type="NCBI Taxonomy" id="231146"/>
    <lineage>
        <taxon>Bacteria</taxon>
        <taxon>Bacillati</taxon>
        <taxon>Cyanobacteriota</taxon>
        <taxon>Cyanophyceae</taxon>
        <taxon>Nostocales</taxon>
        <taxon>Tolypothrichaceae</taxon>
        <taxon>Tolypothrix</taxon>
    </lineage>
</organism>
<dbReference type="SUPFAM" id="SSF58104">
    <property type="entry name" value="Methyl-accepting chemotaxis protein (MCP) signaling domain"/>
    <property type="match status" value="1"/>
</dbReference>
<dbReference type="Pfam" id="PF00015">
    <property type="entry name" value="MCPsignal"/>
    <property type="match status" value="1"/>
</dbReference>
<feature type="transmembrane region" description="Helical" evidence="6">
    <location>
        <begin position="68"/>
        <end position="90"/>
    </location>
</feature>
<evidence type="ECO:0000259" key="9">
    <source>
        <dbReference type="PROSITE" id="PS50885"/>
    </source>
</evidence>
<dbReference type="CDD" id="cd06225">
    <property type="entry name" value="HAMP"/>
    <property type="match status" value="1"/>
</dbReference>
<dbReference type="AlphaFoldDB" id="A0A1Z4N8I2"/>
<feature type="domain" description="HAMP" evidence="9">
    <location>
        <begin position="415"/>
        <end position="467"/>
    </location>
</feature>
<feature type="coiled-coil region" evidence="4">
    <location>
        <begin position="860"/>
        <end position="894"/>
    </location>
</feature>
<evidence type="ECO:0000256" key="3">
    <source>
        <dbReference type="PROSITE-ProRule" id="PRU00284"/>
    </source>
</evidence>
<dbReference type="Gene3D" id="6.10.340.10">
    <property type="match status" value="1"/>
</dbReference>
<feature type="transmembrane region" description="Helical" evidence="6">
    <location>
        <begin position="392"/>
        <end position="413"/>
    </location>
</feature>
<dbReference type="Pfam" id="PF01590">
    <property type="entry name" value="GAF"/>
    <property type="match status" value="1"/>
</dbReference>
<dbReference type="Proteomes" id="UP000218785">
    <property type="component" value="Chromosome"/>
</dbReference>
<dbReference type="PANTHER" id="PTHR32089:SF114">
    <property type="entry name" value="METHYL-ACCEPTING CHEMOTAXIS PROTEIN MCPB"/>
    <property type="match status" value="1"/>
</dbReference>
<keyword evidence="1 3" id="KW-0807">Transducer</keyword>
<dbReference type="Gene3D" id="1.10.287.950">
    <property type="entry name" value="Methyl-accepting chemotaxis protein"/>
    <property type="match status" value="1"/>
</dbReference>
<feature type="region of interest" description="Disordered" evidence="5">
    <location>
        <begin position="1"/>
        <end position="22"/>
    </location>
</feature>
<keyword evidence="6" id="KW-0812">Transmembrane</keyword>
<evidence type="ECO:0000256" key="5">
    <source>
        <dbReference type="SAM" id="MobiDB-lite"/>
    </source>
</evidence>
<dbReference type="PROSITE" id="PS50111">
    <property type="entry name" value="CHEMOTAXIS_TRANSDUC_2"/>
    <property type="match status" value="1"/>
</dbReference>
<name>A0A1Z4N8I2_9CYAN</name>
<dbReference type="EMBL" id="AP018248">
    <property type="protein sequence ID" value="BAZ02036.1"/>
    <property type="molecule type" value="Genomic_DNA"/>
</dbReference>
<dbReference type="RefSeq" id="WP_096581983.1">
    <property type="nucleotide sequence ID" value="NZ_CAWNJS010000001.1"/>
</dbReference>
<accession>A0A1Z4N8I2</accession>
<sequence>MNNRLHGNNTLTSEYQPSSLNPPVNLEQQSNYSLGLGAPIPQHQQAQQGLIKSLFQRFYNLSIGRKQLIALIASELVSIVGISLVGRYLITSNLQTLSLEQAKSELAVTDINYNIKINQMGFGFRGQSDNPAIIQAAVLHSSGQGLTPTLKQEVKQILSNELKARKIEYATLVGKDFKIIVNGNNNREGEIFNPDNLVNEVLNNPQQIKATRIVNWAEISKESPVLPEGFSNQNALIRYTVTPVKNSKTQEVVGALISGDIVNGKEPIVRGTLKATGGGYSAVYLRQPTGEFSLATALDQGSSKDINQAQTNVPLPATGKNFLAAAISANGSPVTGRIKVGNQTYTMAAKAVPNKIIETNDGLATVVDENSVAVLVRGTPETALNQLLENSFWVEVLTIVLALLIISFWALVFRRGIVKPIQHLEQTAQKFATGDRTARSEIFATDEVGQLANTFNQMADKLTEQAIRQENEANLAQIVNEITARFRGTLNAKKILNVAVSSTREAIKADRVIVYRFNENWEGTIIAESVGADWPSSLGEQITDPCFARDYVQKYQRGRVQVLENIYAAGLSDCHLVQLERFAVKANLVAPILIDNKLYGLLIAHQCSGFREWHDLEINLLKQVAIPIGYALEQSSLLEQIDTSRSRAELTALEQRQYNEALQQQILTLLSDIEGAFQGDLTVRSEVTYGELGTVADFFNSIVESLRVIVTKVKASAIQVNTALGDNEVAIRQLADKALKQTDDISLGLNSIHQMKVSIEAVAENARQAALVAHRASSTAQQNGEAMDLAVQNTLKLRSTIGDTAKKVKRLGESSQQISHVVALINQIAMQTNFLAINAGLEATRSGTEGEGFAIIAEEVASLAARCADATQEIEQIVKKIQRETTEVVKAMEQGTQQVVEGTHIVENAKTSLNQILNVSAQIDELVQSISAATASQVETSQAVSKLMQDISKVSVLTSNDSRKVCQSLQQTVEISQELQATVEMFKVN</sequence>
<dbReference type="SUPFAM" id="SSF158472">
    <property type="entry name" value="HAMP domain-like"/>
    <property type="match status" value="1"/>
</dbReference>